<dbReference type="EMBL" id="CAUYUJ010007113">
    <property type="protein sequence ID" value="CAK0819602.1"/>
    <property type="molecule type" value="Genomic_DNA"/>
</dbReference>
<comment type="subcellular location">
    <subcellularLocation>
        <location evidence="1">Membrane</location>
        <topology evidence="1">Multi-pass membrane protein</topology>
    </subcellularLocation>
</comment>
<keyword evidence="5" id="KW-0175">Coiled coil</keyword>
<keyword evidence="4" id="KW-0472">Membrane</keyword>
<reference evidence="8" key="1">
    <citation type="submission" date="2023-10" db="EMBL/GenBank/DDBJ databases">
        <authorList>
            <person name="Chen Y."/>
            <person name="Shah S."/>
            <person name="Dougan E. K."/>
            <person name="Thang M."/>
            <person name="Chan C."/>
        </authorList>
    </citation>
    <scope>NUCLEOTIDE SEQUENCE [LARGE SCALE GENOMIC DNA]</scope>
</reference>
<keyword evidence="3" id="KW-1133">Transmembrane helix</keyword>
<dbReference type="Gene3D" id="1.20.120.350">
    <property type="entry name" value="Voltage-gated potassium channels. Chain C"/>
    <property type="match status" value="1"/>
</dbReference>
<dbReference type="Proteomes" id="UP001189429">
    <property type="component" value="Unassembled WGS sequence"/>
</dbReference>
<sequence length="287" mass="32016">MEECAEAVPMPIPRSDDGAHATEWNDFDSLIMRARQAHDVEVRRLENEVQSLRQRLEAVCGDRQSLCANGLAKRADLPVDPEMIHIGTEESVPNPKVSPGVLFDVYEGPADIPVRQPRYGEQLDKPASLPLRPPRQSDNLGANVDAAVRPSSRSEFSDFQARSLSRIHTNTKGTEESVNFLSRLVAHPGFEVFICTIIILNGAVLAAEAQYQGFDLAVRTGHDSAGGVSSDVWPHGEAFFQACEWTFGIIYLFEVVVKILAERREFVRDFWNLFDLALVVFWLSLPL</sequence>
<evidence type="ECO:0000259" key="7">
    <source>
        <dbReference type="Pfam" id="PF00520"/>
    </source>
</evidence>
<dbReference type="Pfam" id="PF00520">
    <property type="entry name" value="Ion_trans"/>
    <property type="match status" value="1"/>
</dbReference>
<evidence type="ECO:0000256" key="4">
    <source>
        <dbReference type="ARBA" id="ARBA00023136"/>
    </source>
</evidence>
<dbReference type="InterPro" id="IPR027359">
    <property type="entry name" value="Volt_channel_dom_sf"/>
</dbReference>
<keyword evidence="2" id="KW-0812">Transmembrane</keyword>
<accession>A0ABN9RMQ5</accession>
<evidence type="ECO:0000256" key="2">
    <source>
        <dbReference type="ARBA" id="ARBA00022692"/>
    </source>
</evidence>
<evidence type="ECO:0000256" key="6">
    <source>
        <dbReference type="SAM" id="MobiDB-lite"/>
    </source>
</evidence>
<dbReference type="InterPro" id="IPR005821">
    <property type="entry name" value="Ion_trans_dom"/>
</dbReference>
<protein>
    <recommendedName>
        <fullName evidence="7">Ion transport domain-containing protein</fullName>
    </recommendedName>
</protein>
<gene>
    <name evidence="8" type="ORF">PCOR1329_LOCUS21553</name>
</gene>
<evidence type="ECO:0000313" key="8">
    <source>
        <dbReference type="EMBL" id="CAK0819602.1"/>
    </source>
</evidence>
<evidence type="ECO:0000256" key="1">
    <source>
        <dbReference type="ARBA" id="ARBA00004141"/>
    </source>
</evidence>
<organism evidence="8 9">
    <name type="scientific">Prorocentrum cordatum</name>
    <dbReference type="NCBI Taxonomy" id="2364126"/>
    <lineage>
        <taxon>Eukaryota</taxon>
        <taxon>Sar</taxon>
        <taxon>Alveolata</taxon>
        <taxon>Dinophyceae</taxon>
        <taxon>Prorocentrales</taxon>
        <taxon>Prorocentraceae</taxon>
        <taxon>Prorocentrum</taxon>
    </lineage>
</organism>
<feature type="coiled-coil region" evidence="5">
    <location>
        <begin position="35"/>
        <end position="62"/>
    </location>
</feature>
<keyword evidence="9" id="KW-1185">Reference proteome</keyword>
<feature type="region of interest" description="Disordered" evidence="6">
    <location>
        <begin position="1"/>
        <end position="20"/>
    </location>
</feature>
<comment type="caution">
    <text evidence="8">The sequence shown here is derived from an EMBL/GenBank/DDBJ whole genome shotgun (WGS) entry which is preliminary data.</text>
</comment>
<feature type="domain" description="Ion transport" evidence="7">
    <location>
        <begin position="188"/>
        <end position="282"/>
    </location>
</feature>
<proteinExistence type="predicted"/>
<evidence type="ECO:0000256" key="3">
    <source>
        <dbReference type="ARBA" id="ARBA00022989"/>
    </source>
</evidence>
<name>A0ABN9RMQ5_9DINO</name>
<evidence type="ECO:0000256" key="5">
    <source>
        <dbReference type="SAM" id="Coils"/>
    </source>
</evidence>
<evidence type="ECO:0000313" key="9">
    <source>
        <dbReference type="Proteomes" id="UP001189429"/>
    </source>
</evidence>